<name>A0A437A561_ARTFL</name>
<accession>A0A437A561</accession>
<dbReference type="GeneID" id="93586844"/>
<dbReference type="RefSeq" id="XP_067491790.1">
    <property type="nucleotide sequence ID" value="XM_067633642.1"/>
</dbReference>
<evidence type="ECO:0000313" key="1">
    <source>
        <dbReference type="EMBL" id="RVD86246.1"/>
    </source>
</evidence>
<proteinExistence type="predicted"/>
<reference evidence="1 2" key="1">
    <citation type="submission" date="2019-01" db="EMBL/GenBank/DDBJ databases">
        <title>Intercellular communication is required for trap formation in the nematode-trapping fungus Duddingtonia flagrans.</title>
        <authorList>
            <person name="Youssar L."/>
            <person name="Wernet V."/>
            <person name="Hensel N."/>
            <person name="Hildebrandt H.-G."/>
            <person name="Fischer R."/>
        </authorList>
    </citation>
    <scope>NUCLEOTIDE SEQUENCE [LARGE SCALE GENOMIC DNA]</scope>
    <source>
        <strain evidence="1 2">CBS H-5679</strain>
    </source>
</reference>
<evidence type="ECO:0000313" key="2">
    <source>
        <dbReference type="Proteomes" id="UP000283090"/>
    </source>
</evidence>
<gene>
    <name evidence="1" type="ORF">DFL_004533</name>
</gene>
<keyword evidence="2" id="KW-1185">Reference proteome</keyword>
<organism evidence="1 2">
    <name type="scientific">Arthrobotrys flagrans</name>
    <name type="common">Nematode-trapping fungus</name>
    <name type="synonym">Trichothecium flagrans</name>
    <dbReference type="NCBI Taxonomy" id="97331"/>
    <lineage>
        <taxon>Eukaryota</taxon>
        <taxon>Fungi</taxon>
        <taxon>Dikarya</taxon>
        <taxon>Ascomycota</taxon>
        <taxon>Pezizomycotina</taxon>
        <taxon>Orbiliomycetes</taxon>
        <taxon>Orbiliales</taxon>
        <taxon>Orbiliaceae</taxon>
        <taxon>Arthrobotrys</taxon>
    </lineage>
</organism>
<dbReference type="AlphaFoldDB" id="A0A437A561"/>
<dbReference type="VEuPathDB" id="FungiDB:DFL_004533"/>
<protein>
    <submittedName>
        <fullName evidence="1">Uncharacterized protein</fullName>
    </submittedName>
</protein>
<dbReference type="Proteomes" id="UP000283090">
    <property type="component" value="Unassembled WGS sequence"/>
</dbReference>
<sequence length="112" mass="12855">MMPHPSGMISISEDFRKKDEIKIRFEENKVKTECNPTVKELKVAAWHIANNSTTEKMTTAGFLKVEVVLNDSDSDCYLLQQDSVKEMEPYRSYTFQGLIFSAFPQRSVNSAR</sequence>
<comment type="caution">
    <text evidence="1">The sequence shown here is derived from an EMBL/GenBank/DDBJ whole genome shotgun (WGS) entry which is preliminary data.</text>
</comment>
<dbReference type="EMBL" id="SAEB01000006">
    <property type="protein sequence ID" value="RVD86246.1"/>
    <property type="molecule type" value="Genomic_DNA"/>
</dbReference>